<dbReference type="Pfam" id="PF05952">
    <property type="entry name" value="ComX"/>
    <property type="match status" value="1"/>
</dbReference>
<dbReference type="GO" id="GO:0005576">
    <property type="term" value="C:extracellular region"/>
    <property type="evidence" value="ECO:0007669"/>
    <property type="project" value="UniProtKB-SubCell"/>
</dbReference>
<evidence type="ECO:0000313" key="11">
    <source>
        <dbReference type="Proteomes" id="UP001084197"/>
    </source>
</evidence>
<reference evidence="10" key="1">
    <citation type="submission" date="2022-11" db="EMBL/GenBank/DDBJ databases">
        <title>WGS of Natronobacillus azotifigens 24KS-1, an anaerobic diazotrophic haloalkaliphile from soda-rich habitats.</title>
        <authorList>
            <person name="Sorokin D.Y."/>
            <person name="Merkel A.Y."/>
        </authorList>
    </citation>
    <scope>NUCLEOTIDE SEQUENCE</scope>
    <source>
        <strain evidence="10">24KS-1</strain>
    </source>
</reference>
<comment type="caution">
    <text evidence="10">The sequence shown here is derived from an EMBL/GenBank/DDBJ whole genome shotgun (WGS) entry which is preliminary data.</text>
</comment>
<keyword evidence="5" id="KW-0449">Lipoprotein</keyword>
<evidence type="ECO:0000256" key="9">
    <source>
        <dbReference type="ARBA" id="ARBA00030321"/>
    </source>
</evidence>
<sequence>MQEAVYYLSKNPEVFEKIKNGKASLLGVTPKELKAILNSFLLTSAGEIKDYWR</sequence>
<keyword evidence="2" id="KW-0964">Secreted</keyword>
<keyword evidence="11" id="KW-1185">Reference proteome</keyword>
<comment type="subcellular location">
    <subcellularLocation>
        <location evidence="1">Secreted</location>
    </subcellularLocation>
</comment>
<organism evidence="10 11">
    <name type="scientific">Natronobacillus azotifigens</name>
    <dbReference type="NCBI Taxonomy" id="472978"/>
    <lineage>
        <taxon>Bacteria</taxon>
        <taxon>Bacillati</taxon>
        <taxon>Bacillota</taxon>
        <taxon>Bacilli</taxon>
        <taxon>Bacillales</taxon>
        <taxon>Bacillaceae</taxon>
        <taxon>Natronobacillus</taxon>
    </lineage>
</organism>
<dbReference type="GO" id="GO:0030420">
    <property type="term" value="P:establishment of competence for transformation"/>
    <property type="evidence" value="ECO:0007669"/>
    <property type="project" value="UniProtKB-KW"/>
</dbReference>
<dbReference type="GO" id="GO:0005186">
    <property type="term" value="F:pheromone activity"/>
    <property type="evidence" value="ECO:0007669"/>
    <property type="project" value="UniProtKB-KW"/>
</dbReference>
<evidence type="ECO:0000256" key="5">
    <source>
        <dbReference type="ARBA" id="ARBA00023288"/>
    </source>
</evidence>
<evidence type="ECO:0000256" key="6">
    <source>
        <dbReference type="ARBA" id="ARBA00023289"/>
    </source>
</evidence>
<keyword evidence="3" id="KW-0588">Pheromone</keyword>
<evidence type="ECO:0000256" key="4">
    <source>
        <dbReference type="ARBA" id="ARBA00023287"/>
    </source>
</evidence>
<evidence type="ECO:0000313" key="10">
    <source>
        <dbReference type="EMBL" id="MCZ0703723.1"/>
    </source>
</evidence>
<dbReference type="AlphaFoldDB" id="A0A9J6REF4"/>
<evidence type="ECO:0000256" key="3">
    <source>
        <dbReference type="ARBA" id="ARBA00023044"/>
    </source>
</evidence>
<protein>
    <recommendedName>
        <fullName evidence="8">ComX pheromone</fullName>
    </recommendedName>
    <alternativeName>
        <fullName evidence="9">Competence pheromone</fullName>
    </alternativeName>
</protein>
<dbReference type="RefSeq" id="WP_268780488.1">
    <property type="nucleotide sequence ID" value="NZ_JAPRAT010000021.1"/>
</dbReference>
<keyword evidence="6" id="KW-0636">Prenylation</keyword>
<comment type="subunit">
    <text evidence="7">Interacts directly with the sensor histidine kinase ComP and stimulates its activity.</text>
</comment>
<dbReference type="InterPro" id="IPR009233">
    <property type="entry name" value="Competence_ComX_Bacillus"/>
</dbReference>
<evidence type="ECO:0000256" key="2">
    <source>
        <dbReference type="ARBA" id="ARBA00022525"/>
    </source>
</evidence>
<keyword evidence="4" id="KW-0178">Competence</keyword>
<accession>A0A9J6REF4</accession>
<gene>
    <name evidence="10" type="primary">comX</name>
    <name evidence="10" type="ORF">OWO01_10870</name>
</gene>
<evidence type="ECO:0000256" key="1">
    <source>
        <dbReference type="ARBA" id="ARBA00004613"/>
    </source>
</evidence>
<evidence type="ECO:0000256" key="8">
    <source>
        <dbReference type="ARBA" id="ARBA00029545"/>
    </source>
</evidence>
<proteinExistence type="predicted"/>
<dbReference type="Proteomes" id="UP001084197">
    <property type="component" value="Unassembled WGS sequence"/>
</dbReference>
<evidence type="ECO:0000256" key="7">
    <source>
        <dbReference type="ARBA" id="ARBA00029483"/>
    </source>
</evidence>
<name>A0A9J6REF4_9BACI</name>
<dbReference type="EMBL" id="JAPRAT010000021">
    <property type="protein sequence ID" value="MCZ0703723.1"/>
    <property type="molecule type" value="Genomic_DNA"/>
</dbReference>